<comment type="subcellular location">
    <subcellularLocation>
        <location evidence="1">Nucleus</location>
    </subcellularLocation>
</comment>
<dbReference type="Gene3D" id="3.30.1370.50">
    <property type="entry name" value="R3H-like domain"/>
    <property type="match status" value="1"/>
</dbReference>
<dbReference type="CDD" id="cd22852">
    <property type="entry name" value="SMN_C"/>
    <property type="match status" value="1"/>
</dbReference>
<organism evidence="15 16">
    <name type="scientific">Mucor flavus</name>
    <dbReference type="NCBI Taxonomy" id="439312"/>
    <lineage>
        <taxon>Eukaryota</taxon>
        <taxon>Fungi</taxon>
        <taxon>Fungi incertae sedis</taxon>
        <taxon>Mucoromycota</taxon>
        <taxon>Mucoromycotina</taxon>
        <taxon>Mucoromycetes</taxon>
        <taxon>Mucorales</taxon>
        <taxon>Mucorineae</taxon>
        <taxon>Mucoraceae</taxon>
        <taxon>Mucor</taxon>
    </lineage>
</organism>
<keyword evidence="8" id="KW-0804">Transcription</keyword>
<feature type="compositionally biased region" description="Polar residues" evidence="11">
    <location>
        <begin position="276"/>
        <end position="289"/>
    </location>
</feature>
<feature type="compositionally biased region" description="Low complexity" evidence="11">
    <location>
        <begin position="1249"/>
        <end position="1261"/>
    </location>
</feature>
<dbReference type="InterPro" id="IPR019787">
    <property type="entry name" value="Znf_PHD-finger"/>
</dbReference>
<feature type="compositionally biased region" description="Polar residues" evidence="11">
    <location>
        <begin position="72"/>
        <end position="83"/>
    </location>
</feature>
<keyword evidence="4" id="KW-0677">Repeat</keyword>
<evidence type="ECO:0000256" key="11">
    <source>
        <dbReference type="SAM" id="MobiDB-lite"/>
    </source>
</evidence>
<feature type="compositionally biased region" description="Polar residues" evidence="11">
    <location>
        <begin position="98"/>
        <end position="109"/>
    </location>
</feature>
<feature type="region of interest" description="Disordered" evidence="11">
    <location>
        <begin position="185"/>
        <end position="328"/>
    </location>
</feature>
<dbReference type="CDD" id="cd06008">
    <property type="entry name" value="NF-X1-zinc-finger"/>
    <property type="match status" value="4"/>
</dbReference>
<evidence type="ECO:0000313" key="16">
    <source>
        <dbReference type="Proteomes" id="UP001473302"/>
    </source>
</evidence>
<dbReference type="InterPro" id="IPR036867">
    <property type="entry name" value="R3H_dom_sf"/>
</dbReference>
<evidence type="ECO:0000259" key="14">
    <source>
        <dbReference type="PROSITE" id="PS51061"/>
    </source>
</evidence>
<dbReference type="SMART" id="SM00393">
    <property type="entry name" value="R3H"/>
    <property type="match status" value="1"/>
</dbReference>
<feature type="compositionally biased region" description="Basic residues" evidence="11">
    <location>
        <begin position="210"/>
        <end position="223"/>
    </location>
</feature>
<feature type="compositionally biased region" description="Basic and acidic residues" evidence="11">
    <location>
        <begin position="1"/>
        <end position="13"/>
    </location>
</feature>
<feature type="domain" description="R3H" evidence="14">
    <location>
        <begin position="985"/>
        <end position="1048"/>
    </location>
</feature>
<feature type="region of interest" description="Disordered" evidence="11">
    <location>
        <begin position="1242"/>
        <end position="1321"/>
    </location>
</feature>
<protein>
    <submittedName>
        <fullName evidence="15">Uncharacterized protein</fullName>
    </submittedName>
</protein>
<sequence>MDRSGKTNRTKREEDEDPFKIGTVLFSAGDNNAKDVWDDSDLIDHWDRNIEVFRSRYSNLPQEQTDNDDPPFQQTKRNKTQAGHITKKKPVLRKKPSMQHSYQSQTPSARPSEYKESSQEIPSQSINEQPASFMPAMPPMPSLPSNQDLSNLIMAWYYCGYYTGLYQAQQNGSSEGITLQQVVDTKGAPGSSKPTPPNDTKNVEGDASVKKNRSKRTRNKKKNANVLNATEAGTPKPEATDSETTNPGKKPVNKKHNNKPKPANITNGNGTPTNPASRISKNRAQGRLTTENKEDNDAQSTTTPPVKKRNNNNNRSKKSTTLPPGNHDMATVLTHELKNSTYECMICMDNVRPAHHTWTCDCCWAVFHLTCVQTWATKSLKDKSSHKMVTGWRCPGCQNNRTAVPKDYLCFCGKQRNPETSNYNTPHSCDQLCKRHKSCPHECVLPCHPGPCPPCSSMGPTITCYCGHNTRRARCIDTDYSTKGFSCTDICDEILGCGKHRCEETCHAGICPPCKVQEIQSCYCGRHERTARCGSGEQVQLRGHIGYYSCNEKCDTVFMCGQHHCKKSCHPCTANSQACPSDPSIVKKCPCGKHTIEELLGGKNRTSCNDPIPTCESVCGKVSVCGHACKEKCHLGDCPPCKVKVQVPCRCTSISFEDTCSNVCEAAGGEPPLCDRICKATRNCNKHPCGTECCPAMKVRGRRKAGTEHMHDCPQVCDQLLSCGQHRCQDMCHKGNCRPCLEAVFDDVTCNCTRTRLEPPVRCGIKLPPCIYPCIRPNPCGHIRFLNHNCHPDDEPCPPCPVLVSRHCLCGKTELKNVPCYRESPRCGRPCEKDLSCGKHKCRKTCHNGPCIGEGESCSQVCGGTRSCGHACQRKCHGTDTPCPEDEPCTARVKASCRCGQNTIEIPCNATAVSSGSKKDLECNDFCAKVLRNRRLALAFDIKRDNAASSPSSTSGSTTEPNRVLSSDDLGYYDDSLCEFYLENASWCRHIELSIIDFVQDATKKSLHLKPMRSDYRRFIHRYAVHFNTSTEAIDSEPKRSVIIRKTAGTPRIPPILLSKAARNPSLNRPPTTTQGIEADTSGRSASRQPVNALYLTDMAFGLTKLELDTDLVPLIKIGNDTIHFTTKWVNENDAIVVPSISDHISMDEKENIIWQLKKSVKAAFLNPTSLKAARVDCCWVNKNGEVTWSEKQIAEEKKTAKAAASSSATTKRRLFVNSYDALQTVDDDGWMRVGGDNPFKPAKDAWIESPKATPASATSSADEEDENEESKEAVPKQVDTKEEDEAVSAKEEDAVIVNTESNSSHTPESDDWELLLEEDN</sequence>
<feature type="domain" description="PHD-type" evidence="12">
    <location>
        <begin position="341"/>
        <end position="400"/>
    </location>
</feature>
<dbReference type="CDD" id="cd16492">
    <property type="entry name" value="RING-CH-C4HC3_NFX1-like"/>
    <property type="match status" value="1"/>
</dbReference>
<feature type="compositionally biased region" description="Basic residues" evidence="11">
    <location>
        <begin position="306"/>
        <end position="318"/>
    </location>
</feature>
<keyword evidence="6" id="KW-0862">Zinc</keyword>
<dbReference type="PROSITE" id="PS51061">
    <property type="entry name" value="R3H"/>
    <property type="match status" value="1"/>
</dbReference>
<evidence type="ECO:0000256" key="2">
    <source>
        <dbReference type="ARBA" id="ARBA00007269"/>
    </source>
</evidence>
<dbReference type="SUPFAM" id="SSF82708">
    <property type="entry name" value="R3H domain"/>
    <property type="match status" value="1"/>
</dbReference>
<dbReference type="InterPro" id="IPR001841">
    <property type="entry name" value="Znf_RING"/>
</dbReference>
<feature type="compositionally biased region" description="Polar residues" evidence="11">
    <location>
        <begin position="119"/>
        <end position="129"/>
    </location>
</feature>
<dbReference type="PANTHER" id="PTHR12360:SF12">
    <property type="entry name" value="TRANSCRIPTIONAL REPRESSOR NF-X1"/>
    <property type="match status" value="1"/>
</dbReference>
<dbReference type="Pfam" id="PF01424">
    <property type="entry name" value="R3H"/>
    <property type="match status" value="1"/>
</dbReference>
<dbReference type="InterPro" id="IPR000967">
    <property type="entry name" value="Znf_NFX1"/>
</dbReference>
<dbReference type="InterPro" id="IPR047313">
    <property type="entry name" value="SMN_C"/>
</dbReference>
<keyword evidence="3" id="KW-0479">Metal-binding</keyword>
<feature type="compositionally biased region" description="Low complexity" evidence="11">
    <location>
        <begin position="260"/>
        <end position="275"/>
    </location>
</feature>
<evidence type="ECO:0000256" key="9">
    <source>
        <dbReference type="ARBA" id="ARBA00023242"/>
    </source>
</evidence>
<evidence type="ECO:0000256" key="8">
    <source>
        <dbReference type="ARBA" id="ARBA00023163"/>
    </source>
</evidence>
<dbReference type="EMBL" id="BAABUK010000017">
    <property type="protein sequence ID" value="GAA5813416.1"/>
    <property type="molecule type" value="Genomic_DNA"/>
</dbReference>
<reference evidence="15 16" key="1">
    <citation type="submission" date="2024-04" db="EMBL/GenBank/DDBJ databases">
        <title>genome sequences of Mucor flavus KT1a and Helicostylum pulchrum KT1b strains isolated from the surface of a dry-aged beef.</title>
        <authorList>
            <person name="Toyotome T."/>
            <person name="Hosono M."/>
            <person name="Torimaru M."/>
            <person name="Fukuda K."/>
            <person name="Mikami N."/>
        </authorList>
    </citation>
    <scope>NUCLEOTIDE SEQUENCE [LARGE SCALE GENOMIC DNA]</scope>
    <source>
        <strain evidence="15 16">KT1a</strain>
    </source>
</reference>
<feature type="domain" description="RING-type" evidence="13">
    <location>
        <begin position="344"/>
        <end position="398"/>
    </location>
</feature>
<keyword evidence="9" id="KW-0539">Nucleus</keyword>
<proteinExistence type="inferred from homology"/>
<dbReference type="PROSITE" id="PS50089">
    <property type="entry name" value="ZF_RING_2"/>
    <property type="match status" value="1"/>
</dbReference>
<evidence type="ECO:0000313" key="15">
    <source>
        <dbReference type="EMBL" id="GAA5813416.1"/>
    </source>
</evidence>
<comment type="similarity">
    <text evidence="2">Belongs to the NFX1 family.</text>
</comment>
<dbReference type="SMART" id="SM00438">
    <property type="entry name" value="ZnF_NFX"/>
    <property type="match status" value="8"/>
</dbReference>
<keyword evidence="7" id="KW-0805">Transcription regulation</keyword>
<evidence type="ECO:0000256" key="3">
    <source>
        <dbReference type="ARBA" id="ARBA00022723"/>
    </source>
</evidence>
<evidence type="ECO:0000256" key="7">
    <source>
        <dbReference type="ARBA" id="ARBA00023015"/>
    </source>
</evidence>
<keyword evidence="16" id="KW-1185">Reference proteome</keyword>
<feature type="region of interest" description="Disordered" evidence="11">
    <location>
        <begin position="57"/>
        <end position="139"/>
    </location>
</feature>
<accession>A0ABP9Z2S9</accession>
<dbReference type="InterPro" id="IPR034078">
    <property type="entry name" value="NFX1_fam"/>
</dbReference>
<feature type="compositionally biased region" description="Acidic residues" evidence="11">
    <location>
        <begin position="1310"/>
        <end position="1321"/>
    </location>
</feature>
<evidence type="ECO:0000259" key="12">
    <source>
        <dbReference type="PROSITE" id="PS50016"/>
    </source>
</evidence>
<dbReference type="Proteomes" id="UP001473302">
    <property type="component" value="Unassembled WGS sequence"/>
</dbReference>
<gene>
    <name evidence="15" type="ORF">MFLAVUS_006894</name>
</gene>
<feature type="compositionally biased region" description="Basic and acidic residues" evidence="11">
    <location>
        <begin position="1271"/>
        <end position="1281"/>
    </location>
</feature>
<name>A0ABP9Z2S9_9FUNG</name>
<evidence type="ECO:0000256" key="10">
    <source>
        <dbReference type="PROSITE-ProRule" id="PRU00175"/>
    </source>
</evidence>
<dbReference type="Pfam" id="PF01422">
    <property type="entry name" value="zf-NF-X1"/>
    <property type="match status" value="7"/>
</dbReference>
<dbReference type="PANTHER" id="PTHR12360">
    <property type="entry name" value="NUCLEAR TRANSCRIPTION FACTOR, X-BOX BINDING 1 NFX1"/>
    <property type="match status" value="1"/>
</dbReference>
<evidence type="ECO:0000259" key="13">
    <source>
        <dbReference type="PROSITE" id="PS50089"/>
    </source>
</evidence>
<feature type="region of interest" description="Disordered" evidence="11">
    <location>
        <begin position="1"/>
        <end position="20"/>
    </location>
</feature>
<evidence type="ECO:0000256" key="5">
    <source>
        <dbReference type="ARBA" id="ARBA00022771"/>
    </source>
</evidence>
<evidence type="ECO:0000256" key="1">
    <source>
        <dbReference type="ARBA" id="ARBA00004123"/>
    </source>
</evidence>
<feature type="compositionally biased region" description="Basic residues" evidence="11">
    <location>
        <begin position="85"/>
        <end position="97"/>
    </location>
</feature>
<feature type="region of interest" description="Disordered" evidence="11">
    <location>
        <begin position="1062"/>
        <end position="1085"/>
    </location>
</feature>
<dbReference type="InterPro" id="IPR001374">
    <property type="entry name" value="R3H_dom"/>
</dbReference>
<evidence type="ECO:0000256" key="6">
    <source>
        <dbReference type="ARBA" id="ARBA00022833"/>
    </source>
</evidence>
<comment type="caution">
    <text evidence="15">The sequence shown here is derived from an EMBL/GenBank/DDBJ whole genome shotgun (WGS) entry which is preliminary data.</text>
</comment>
<evidence type="ECO:0000256" key="4">
    <source>
        <dbReference type="ARBA" id="ARBA00022737"/>
    </source>
</evidence>
<dbReference type="PROSITE" id="PS50016">
    <property type="entry name" value="ZF_PHD_2"/>
    <property type="match status" value="1"/>
</dbReference>
<keyword evidence="5 10" id="KW-0863">Zinc-finger</keyword>
<feature type="compositionally biased region" description="Polar residues" evidence="11">
    <location>
        <begin position="1065"/>
        <end position="1085"/>
    </location>
</feature>